<feature type="domain" description="BTB" evidence="1">
    <location>
        <begin position="25"/>
        <end position="90"/>
    </location>
</feature>
<dbReference type="Pfam" id="PF00651">
    <property type="entry name" value="BTB"/>
    <property type="match status" value="1"/>
</dbReference>
<evidence type="ECO:0000313" key="2">
    <source>
        <dbReference type="Proteomes" id="UP000887578"/>
    </source>
</evidence>
<dbReference type="Gene3D" id="3.30.710.10">
    <property type="entry name" value="Potassium Channel Kv1.1, Chain A"/>
    <property type="match status" value="1"/>
</dbReference>
<dbReference type="WBParaSite" id="PDA_v2.g11174.t1">
    <property type="protein sequence ID" value="PDA_v2.g11174.t1"/>
    <property type="gene ID" value="PDA_v2.g11174"/>
</dbReference>
<dbReference type="SMART" id="SM00225">
    <property type="entry name" value="BTB"/>
    <property type="match status" value="1"/>
</dbReference>
<accession>A0A914P8Z0</accession>
<dbReference type="InterPro" id="IPR000210">
    <property type="entry name" value="BTB/POZ_dom"/>
</dbReference>
<dbReference type="CDD" id="cd18186">
    <property type="entry name" value="BTB_POZ_ZBTB_KLHL-like"/>
    <property type="match status" value="1"/>
</dbReference>
<dbReference type="PROSITE" id="PS50097">
    <property type="entry name" value="BTB"/>
    <property type="match status" value="1"/>
</dbReference>
<dbReference type="PANTHER" id="PTHR45774:SF3">
    <property type="entry name" value="BTB (POZ) DOMAIN-CONTAINING 2B-RELATED"/>
    <property type="match status" value="1"/>
</dbReference>
<dbReference type="AlphaFoldDB" id="A0A914P8Z0"/>
<evidence type="ECO:0000259" key="1">
    <source>
        <dbReference type="PROSITE" id="PS50097"/>
    </source>
</evidence>
<dbReference type="Gene3D" id="1.25.40.420">
    <property type="match status" value="1"/>
</dbReference>
<name>A0A914P8Z0_9BILA</name>
<evidence type="ECO:0000313" key="3">
    <source>
        <dbReference type="WBParaSite" id="PDA_v2.g11174.t1"/>
    </source>
</evidence>
<dbReference type="InterPro" id="IPR011333">
    <property type="entry name" value="SKP1/BTB/POZ_sf"/>
</dbReference>
<dbReference type="Proteomes" id="UP000887578">
    <property type="component" value="Unplaced"/>
</dbReference>
<sequence length="343" mass="40043">MSDNCQHCDERFKMFQSQDQENGFFDVSFEVKGKLIHAHKFMLASISEVLKRMVSDTWNNGEPIKIEAYSFKDFSEFLKFIYSGKCSFTDENIFSMVDLSEFYQVKSFQHRCDQFLSKKVYTAENVLVFLGSLSNYSLPLFEKAVWKAVKENGINLVESDGFMETSKEIVMKIVKCKNKIFSEENLFEKIYEWAKNQAQKEQEESKEKIFNMNDAIECELTEILPYIHRFVVKKGFLFSYDELSEILDFVYSPVTVKVINSKGQPIFGMLLNDSAIVANIKSLYNNKSMSSRGTPWWPTNVKVPSTQSTLKKRDDVEWYLFYYFNGDLGMAHRTAIHNIYLLK</sequence>
<reference evidence="3" key="1">
    <citation type="submission" date="2022-11" db="UniProtKB">
        <authorList>
            <consortium name="WormBaseParasite"/>
        </authorList>
    </citation>
    <scope>IDENTIFICATION</scope>
</reference>
<proteinExistence type="predicted"/>
<organism evidence="2 3">
    <name type="scientific">Panagrolaimus davidi</name>
    <dbReference type="NCBI Taxonomy" id="227884"/>
    <lineage>
        <taxon>Eukaryota</taxon>
        <taxon>Metazoa</taxon>
        <taxon>Ecdysozoa</taxon>
        <taxon>Nematoda</taxon>
        <taxon>Chromadorea</taxon>
        <taxon>Rhabditida</taxon>
        <taxon>Tylenchina</taxon>
        <taxon>Panagrolaimomorpha</taxon>
        <taxon>Panagrolaimoidea</taxon>
        <taxon>Panagrolaimidae</taxon>
        <taxon>Panagrolaimus</taxon>
    </lineage>
</organism>
<dbReference type="SUPFAM" id="SSF54695">
    <property type="entry name" value="POZ domain"/>
    <property type="match status" value="1"/>
</dbReference>
<protein>
    <submittedName>
        <fullName evidence="3">BTB domain-containing protein</fullName>
    </submittedName>
</protein>
<dbReference type="PANTHER" id="PTHR45774">
    <property type="entry name" value="BTB/POZ DOMAIN-CONTAINING"/>
    <property type="match status" value="1"/>
</dbReference>
<keyword evidence="2" id="KW-1185">Reference proteome</keyword>